<protein>
    <submittedName>
        <fullName evidence="2">Uncharacterized protein</fullName>
    </submittedName>
</protein>
<comment type="caution">
    <text evidence="2">The sequence shown here is derived from an EMBL/GenBank/DDBJ whole genome shotgun (WGS) entry which is preliminary data.</text>
</comment>
<gene>
    <name evidence="2" type="ORF">JOQ06_030542</name>
</gene>
<evidence type="ECO:0000256" key="1">
    <source>
        <dbReference type="SAM" id="Phobius"/>
    </source>
</evidence>
<reference evidence="2" key="1">
    <citation type="submission" date="2022-11" db="EMBL/GenBank/DDBJ databases">
        <title>Chromosome-level genome of Pogonophryne albipinna.</title>
        <authorList>
            <person name="Jo E."/>
        </authorList>
    </citation>
    <scope>NUCLEOTIDE SEQUENCE</scope>
    <source>
        <strain evidence="2">SGF0006</strain>
        <tissue evidence="2">Muscle</tissue>
    </source>
</reference>
<sequence>MAFNQPAIWAECVCACVCVASLCGYSGSFFKYLFHLFAQGVILMMLKGFEVALEIHLQCRAVSYDSINLILVINMEDSKMHATSNKSKPTLRGRAVETLFFDALQSAPQDLSWLPGAPLPPGF</sequence>
<accession>A0AAD6FHC2</accession>
<evidence type="ECO:0000313" key="2">
    <source>
        <dbReference type="EMBL" id="KAJ4933718.1"/>
    </source>
</evidence>
<dbReference type="EMBL" id="JAPTMU010000013">
    <property type="protein sequence ID" value="KAJ4933718.1"/>
    <property type="molecule type" value="Genomic_DNA"/>
</dbReference>
<dbReference type="AlphaFoldDB" id="A0AAD6FHC2"/>
<feature type="transmembrane region" description="Helical" evidence="1">
    <location>
        <begin position="6"/>
        <end position="25"/>
    </location>
</feature>
<keyword evidence="3" id="KW-1185">Reference proteome</keyword>
<dbReference type="Proteomes" id="UP001219934">
    <property type="component" value="Unassembled WGS sequence"/>
</dbReference>
<keyword evidence="1" id="KW-1133">Transmembrane helix</keyword>
<name>A0AAD6FHC2_9TELE</name>
<evidence type="ECO:0000313" key="3">
    <source>
        <dbReference type="Proteomes" id="UP001219934"/>
    </source>
</evidence>
<keyword evidence="1" id="KW-0812">Transmembrane</keyword>
<keyword evidence="1" id="KW-0472">Membrane</keyword>
<organism evidence="2 3">
    <name type="scientific">Pogonophryne albipinna</name>
    <dbReference type="NCBI Taxonomy" id="1090488"/>
    <lineage>
        <taxon>Eukaryota</taxon>
        <taxon>Metazoa</taxon>
        <taxon>Chordata</taxon>
        <taxon>Craniata</taxon>
        <taxon>Vertebrata</taxon>
        <taxon>Euteleostomi</taxon>
        <taxon>Actinopterygii</taxon>
        <taxon>Neopterygii</taxon>
        <taxon>Teleostei</taxon>
        <taxon>Neoteleostei</taxon>
        <taxon>Acanthomorphata</taxon>
        <taxon>Eupercaria</taxon>
        <taxon>Perciformes</taxon>
        <taxon>Notothenioidei</taxon>
        <taxon>Pogonophryne</taxon>
    </lineage>
</organism>
<proteinExistence type="predicted"/>